<dbReference type="SUPFAM" id="SSF82171">
    <property type="entry name" value="DPP6 N-terminal domain-like"/>
    <property type="match status" value="1"/>
</dbReference>
<dbReference type="Proteomes" id="UP000233565">
    <property type="component" value="Unassembled WGS sequence"/>
</dbReference>
<keyword evidence="1" id="KW-0732">Signal</keyword>
<evidence type="ECO:0000259" key="2">
    <source>
        <dbReference type="SMART" id="SM00909"/>
    </source>
</evidence>
<proteinExistence type="predicted"/>
<dbReference type="PROSITE" id="PS51257">
    <property type="entry name" value="PROKAR_LIPOPROTEIN"/>
    <property type="match status" value="1"/>
</dbReference>
<organism evidence="4 5">
    <name type="scientific">Nocardioides alpinus</name>
    <dbReference type="NCBI Taxonomy" id="748909"/>
    <lineage>
        <taxon>Bacteria</taxon>
        <taxon>Bacillati</taxon>
        <taxon>Actinomycetota</taxon>
        <taxon>Actinomycetes</taxon>
        <taxon>Propionibacteriales</taxon>
        <taxon>Nocardioidaceae</taxon>
        <taxon>Nocardioides</taxon>
    </lineage>
</organism>
<dbReference type="AlphaFoldDB" id="A0A1I1BFG2"/>
<dbReference type="InterPro" id="IPR018910">
    <property type="entry name" value="LpqB_C"/>
</dbReference>
<name>A0A1I1BFG2_9ACTN</name>
<dbReference type="Pfam" id="PF10647">
    <property type="entry name" value="Gmad1"/>
    <property type="match status" value="1"/>
</dbReference>
<gene>
    <name evidence="3" type="ORF">CXG46_02615</name>
    <name evidence="4" type="ORF">SAMN05192575_11923</name>
</gene>
<dbReference type="EMBL" id="FOKC01000019">
    <property type="protein sequence ID" value="SFB49089.1"/>
    <property type="molecule type" value="Genomic_DNA"/>
</dbReference>
<protein>
    <submittedName>
        <fullName evidence="4">Sporulation and spore germination</fullName>
    </submittedName>
</protein>
<accession>A0A1I1BFG2</accession>
<evidence type="ECO:0000256" key="1">
    <source>
        <dbReference type="SAM" id="SignalP"/>
    </source>
</evidence>
<dbReference type="Pfam" id="PF25976">
    <property type="entry name" value="LpqB_N"/>
    <property type="match status" value="1"/>
</dbReference>
<dbReference type="OrthoDB" id="3226781at2"/>
<feature type="chain" id="PRO_5039253062" evidence="1">
    <location>
        <begin position="22"/>
        <end position="576"/>
    </location>
</feature>
<evidence type="ECO:0000313" key="6">
    <source>
        <dbReference type="Proteomes" id="UP000233565"/>
    </source>
</evidence>
<evidence type="ECO:0000313" key="5">
    <source>
        <dbReference type="Proteomes" id="UP000199113"/>
    </source>
</evidence>
<dbReference type="SMART" id="SM00909">
    <property type="entry name" value="Germane"/>
    <property type="match status" value="1"/>
</dbReference>
<feature type="signal peptide" evidence="1">
    <location>
        <begin position="1"/>
        <end position="21"/>
    </location>
</feature>
<evidence type="ECO:0000313" key="3">
    <source>
        <dbReference type="EMBL" id="PKH43384.1"/>
    </source>
</evidence>
<dbReference type="RefSeq" id="WP_091202177.1">
    <property type="nucleotide sequence ID" value="NZ_FOKC01000019.1"/>
</dbReference>
<dbReference type="STRING" id="748909.SAMN05192575_11923"/>
<dbReference type="InterPro" id="IPR059026">
    <property type="entry name" value="LpqB_N"/>
</dbReference>
<evidence type="ECO:0000313" key="4">
    <source>
        <dbReference type="EMBL" id="SFB49089.1"/>
    </source>
</evidence>
<keyword evidence="6" id="KW-1185">Reference proteome</keyword>
<dbReference type="EMBL" id="PJBV01000011">
    <property type="protein sequence ID" value="PKH43384.1"/>
    <property type="molecule type" value="Genomic_DNA"/>
</dbReference>
<reference evidence="4" key="2">
    <citation type="submission" date="2016-10" db="EMBL/GenBank/DDBJ databases">
        <authorList>
            <person name="de Groot N.N."/>
        </authorList>
    </citation>
    <scope>NUCLEOTIDE SEQUENCE [LARGE SCALE GENOMIC DNA]</scope>
    <source>
        <strain evidence="4">CGMCC 1.10697</strain>
    </source>
</reference>
<dbReference type="Pfam" id="PF10646">
    <property type="entry name" value="Germane"/>
    <property type="match status" value="1"/>
</dbReference>
<reference evidence="3 6" key="3">
    <citation type="submission" date="2017-12" db="EMBL/GenBank/DDBJ databases">
        <title>Pharmacopeia of the Arctic Ocean.</title>
        <authorList>
            <person name="Collins E."/>
            <person name="Ducluzeau A.-L."/>
        </authorList>
    </citation>
    <scope>NUCLEOTIDE SEQUENCE [LARGE SCALE GENOMIC DNA]</scope>
    <source>
        <strain evidence="3 6">DSM 23325</strain>
    </source>
</reference>
<sequence length="576" mass="61142">MSTRARAVRAAFAALACTLLAGCVQMPTEGPVEVPQVTAEPDDVPGISFDPRPPRAGDPPADIVAGFLEAMKATPIRQTVARQFLSSEAADGWKPEQQIITYSELGDPEGETSVRIPMTDVNLYDARGAWQRTVATRGLPLGLVEEDGEWRIDEVPDALIVPDSWFDDQYQRVSLYFFDPTSEVLVPEPAFAPRGDQLASSLVRGLLPPSDVPADVSRTYFPVGTTLELSVPINSGIAEVALSGDPDAIDEETAERMLAQLAWTLRQEPRINAFQLSVGGRPFSLTGGSTPVGFDVGAGYDPDDLASNDLFALADGVVVRGLLGEFDPTLGPLGEADYGLRSIGVDLGGARVAGISDDGSRLVVAPTEAPDGEVSTVISEAVDLAAPAWDYRGRVWTLDRNGGRARTILAVDGAAAVESVPGLSGRTVTKLLVSRDGTRLVAVVRGPQADRVVSTRVRHDTDGATTGFTPLQTLPLPDDGNLRIRDIGWRSPTSVSVLRASADFSQVRTLSVDGSPGEIATGGNARLRGRFRTLLSTPVDLSEVFALAGRTVRSLTRPERTVPDLPPGLTSVTYVG</sequence>
<dbReference type="InterPro" id="IPR019606">
    <property type="entry name" value="GerMN"/>
</dbReference>
<reference evidence="5" key="1">
    <citation type="submission" date="2016-10" db="EMBL/GenBank/DDBJ databases">
        <authorList>
            <person name="Varghese N."/>
            <person name="Submissions S."/>
        </authorList>
    </citation>
    <scope>NUCLEOTIDE SEQUENCE [LARGE SCALE GENOMIC DNA]</scope>
    <source>
        <strain evidence="5">CGMCC 1.10697</strain>
    </source>
</reference>
<dbReference type="Proteomes" id="UP000199113">
    <property type="component" value="Unassembled WGS sequence"/>
</dbReference>
<feature type="domain" description="GerMN" evidence="2">
    <location>
        <begin position="199"/>
        <end position="287"/>
    </location>
</feature>